<organism evidence="1 2">
    <name type="scientific">Pseudomonas syringae pv. tomato (strain ATCC BAA-871 / DC3000)</name>
    <dbReference type="NCBI Taxonomy" id="223283"/>
    <lineage>
        <taxon>Bacteria</taxon>
        <taxon>Pseudomonadati</taxon>
        <taxon>Pseudomonadota</taxon>
        <taxon>Gammaproteobacteria</taxon>
        <taxon>Pseudomonadales</taxon>
        <taxon>Pseudomonadaceae</taxon>
        <taxon>Pseudomonas</taxon>
    </lineage>
</organism>
<sequence length="517" mass="57079">MLYPIDAIDGTSASIAFTHMEATPITLCWAIKGQDEPKFEPIVRLGSTSGSIEIPIPKEHVSACIGHTVLIWYTATVSERLQTSLVLELEIQDIREADLRKSLPVFVHSKLESSTWWLNMYELQGDETIKIKSWPMIQAGQRLFVTVAGDQHQLPYSFFWIAFDHIVTVAEANPDHVFEFRLSRNWMSRRQDYSALTTHMGVIWDGAEPVLPQHDDPVHENPLPINAQDFHLRTTTLLRVDPTLNLPQPQVPESLQGVLSFVELCCGSAHLVVGAWPDIATTNKISLSCKGTSVGGEDITVTLTPLRAVTTAEVQQGLEMAISNAQLSPFLDGSSITLQLDVTFPGDEPVPFNPVLLRLFKSLEIFDGFDGEPNKFIATGEIITTAAMTITMIQAATTSHGGIYNYGDVPGYMSGPAIVMCFNQSGFAVPPQITGLQFNVACKCLRFAFVHLDGAATIRFYDEGGEILETRILNSNAGGRHQWVEFKAPIDKLLSRVEVEVGDHCYMDNFTMCAPAV</sequence>
<dbReference type="OrthoDB" id="7025024at2"/>
<protein>
    <submittedName>
        <fullName evidence="1">Uncharacterized protein</fullName>
    </submittedName>
</protein>
<dbReference type="PATRIC" id="fig|223283.9.peg.4064"/>
<dbReference type="EMBL" id="AE016853">
    <property type="protein sequence ID" value="AAO57425.1"/>
    <property type="molecule type" value="Genomic_DNA"/>
</dbReference>
<dbReference type="STRING" id="223283.PSPTO_3965"/>
<proteinExistence type="predicted"/>
<keyword evidence="2" id="KW-1185">Reference proteome</keyword>
<accession>Q87Y46</accession>
<evidence type="ECO:0000313" key="1">
    <source>
        <dbReference type="EMBL" id="AAO57425.1"/>
    </source>
</evidence>
<dbReference type="KEGG" id="pst:PSPTO_3965"/>
<dbReference type="AlphaFoldDB" id="Q87Y46"/>
<dbReference type="eggNOG" id="COG5492">
    <property type="taxonomic scope" value="Bacteria"/>
</dbReference>
<evidence type="ECO:0000313" key="2">
    <source>
        <dbReference type="Proteomes" id="UP000002515"/>
    </source>
</evidence>
<gene>
    <name evidence="1" type="ordered locus">PSPTO_3965</name>
</gene>
<dbReference type="HOGENOM" id="CLU_526632_0_0_6"/>
<dbReference type="Proteomes" id="UP000002515">
    <property type="component" value="Chromosome"/>
</dbReference>
<name>Q87Y46_PSESM</name>
<reference evidence="1 2" key="1">
    <citation type="journal article" date="2003" name="Proc. Natl. Acad. Sci. U.S.A.">
        <title>The complete genome sequence of the Arabidopsis and tomato pathogen Pseudomonas syringae pv. tomato DC3000.</title>
        <authorList>
            <person name="Buell C.R."/>
            <person name="Joardar V."/>
            <person name="Lindeberg M."/>
            <person name="Selengut J."/>
            <person name="Paulsen I.T."/>
            <person name="Gwinn M.L."/>
            <person name="Dodson R.J."/>
            <person name="Deboy R.T."/>
            <person name="Durkin A.S."/>
            <person name="Kolonay J.F."/>
            <person name="Madupu R."/>
            <person name="Daugherty S."/>
            <person name="Brinkac L."/>
            <person name="Beanan M.J."/>
            <person name="Haft D.H."/>
            <person name="Nelson W.C."/>
            <person name="Davidsen T."/>
            <person name="Zafar N."/>
            <person name="Zhou L."/>
            <person name="Liu J."/>
            <person name="Yuan Q."/>
            <person name="Khouri H."/>
            <person name="Fedorova N."/>
            <person name="Tran B."/>
            <person name="Russell D."/>
            <person name="Berry K."/>
            <person name="Utterback T."/>
            <person name="Van Aken S.E."/>
            <person name="Feldblyum T.V."/>
            <person name="D'Ascenzo M."/>
            <person name="Deng W.L."/>
            <person name="Ramos A.R."/>
            <person name="Alfano J.R."/>
            <person name="Cartinhour S."/>
            <person name="Chatterjee A.K."/>
            <person name="Delaney T.P."/>
            <person name="Lazarowitz S.G."/>
            <person name="Martin G.B."/>
            <person name="Schneider D.J."/>
            <person name="Tang X."/>
            <person name="Bender C.L."/>
            <person name="White O."/>
            <person name="Fraser C.M."/>
            <person name="Collmer A."/>
        </authorList>
    </citation>
    <scope>NUCLEOTIDE SEQUENCE [LARGE SCALE GENOMIC DNA]</scope>
    <source>
        <strain evidence="2">ATCC BAA-871 / DC3000</strain>
    </source>
</reference>